<proteinExistence type="predicted"/>
<sequence>MALIWNLWLKTLRSPTLTFEKKSAYNYPTESVRVGQTDRVGGCPSTVQVQGNKADRGEPQRASRVGMEKPREKRRIIKKLRHEIEGLRLNMSGQASKEKSYQGRALSLRM</sequence>
<dbReference type="AlphaFoldDB" id="A0AAN7GTQ1"/>
<feature type="region of interest" description="Disordered" evidence="1">
    <location>
        <begin position="36"/>
        <end position="72"/>
    </location>
</feature>
<keyword evidence="3" id="KW-1185">Reference proteome</keyword>
<evidence type="ECO:0000313" key="2">
    <source>
        <dbReference type="EMBL" id="KAK4743834.1"/>
    </source>
</evidence>
<organism evidence="2 3">
    <name type="scientific">Trapa incisa</name>
    <dbReference type="NCBI Taxonomy" id="236973"/>
    <lineage>
        <taxon>Eukaryota</taxon>
        <taxon>Viridiplantae</taxon>
        <taxon>Streptophyta</taxon>
        <taxon>Embryophyta</taxon>
        <taxon>Tracheophyta</taxon>
        <taxon>Spermatophyta</taxon>
        <taxon>Magnoliopsida</taxon>
        <taxon>eudicotyledons</taxon>
        <taxon>Gunneridae</taxon>
        <taxon>Pentapetalae</taxon>
        <taxon>rosids</taxon>
        <taxon>malvids</taxon>
        <taxon>Myrtales</taxon>
        <taxon>Lythraceae</taxon>
        <taxon>Trapa</taxon>
    </lineage>
</organism>
<evidence type="ECO:0000313" key="3">
    <source>
        <dbReference type="Proteomes" id="UP001345219"/>
    </source>
</evidence>
<evidence type="ECO:0000256" key="1">
    <source>
        <dbReference type="SAM" id="MobiDB-lite"/>
    </source>
</evidence>
<feature type="compositionally biased region" description="Basic and acidic residues" evidence="1">
    <location>
        <begin position="53"/>
        <end position="71"/>
    </location>
</feature>
<gene>
    <name evidence="2" type="ORF">SAY87_010146</name>
</gene>
<dbReference type="EMBL" id="JAXIOK010000022">
    <property type="protein sequence ID" value="KAK4743834.1"/>
    <property type="molecule type" value="Genomic_DNA"/>
</dbReference>
<protein>
    <submittedName>
        <fullName evidence="2">Uncharacterized protein</fullName>
    </submittedName>
</protein>
<comment type="caution">
    <text evidence="2">The sequence shown here is derived from an EMBL/GenBank/DDBJ whole genome shotgun (WGS) entry which is preliminary data.</text>
</comment>
<reference evidence="2 3" key="1">
    <citation type="journal article" date="2023" name="Hortic Res">
        <title>Pangenome of water caltrop reveals structural variations and asymmetric subgenome divergence after allopolyploidization.</title>
        <authorList>
            <person name="Zhang X."/>
            <person name="Chen Y."/>
            <person name="Wang L."/>
            <person name="Yuan Y."/>
            <person name="Fang M."/>
            <person name="Shi L."/>
            <person name="Lu R."/>
            <person name="Comes H.P."/>
            <person name="Ma Y."/>
            <person name="Chen Y."/>
            <person name="Huang G."/>
            <person name="Zhou Y."/>
            <person name="Zheng Z."/>
            <person name="Qiu Y."/>
        </authorList>
    </citation>
    <scope>NUCLEOTIDE SEQUENCE [LARGE SCALE GENOMIC DNA]</scope>
    <source>
        <tissue evidence="2">Roots</tissue>
    </source>
</reference>
<dbReference type="Proteomes" id="UP001345219">
    <property type="component" value="Chromosome 9"/>
</dbReference>
<accession>A0AAN7GTQ1</accession>
<name>A0AAN7GTQ1_9MYRT</name>